<gene>
    <name evidence="1" type="ORF">E5P55_00080</name>
</gene>
<reference evidence="1 2" key="1">
    <citation type="journal article" date="2020" name="Sci. Rep.">
        <title>Morphology, ultrastructure, genomics, and phylogeny of Euplotes vanleeuwenhoeki sp. nov. and its ultra-reduced endosymbiont Candidatus Pinguicoccus supinus sp. nov.</title>
        <authorList>
            <person name="Serra V."/>
            <person name="Gammuto L."/>
            <person name="Nitla V."/>
            <person name="Castelli M."/>
            <person name="Lanzoni O."/>
            <person name="Sassera D."/>
            <person name="Bandi C."/>
            <person name="Sandeep B.V."/>
            <person name="Verni F."/>
            <person name="Modeo L."/>
            <person name="Petroni G."/>
        </authorList>
    </citation>
    <scope>NUCLEOTIDE SEQUENCE [LARGE SCALE GENOMIC DNA]</scope>
    <source>
        <strain evidence="1 2">KKR18_Esm</strain>
    </source>
</reference>
<keyword evidence="2" id="KW-1185">Reference proteome</keyword>
<proteinExistence type="predicted"/>
<protein>
    <submittedName>
        <fullName evidence="1">Uncharacterized protein</fullName>
    </submittedName>
</protein>
<dbReference type="AlphaFoldDB" id="A0A7T0FY00"/>
<organism evidence="1 2">
    <name type="scientific">Candidatus Pinguicoccus supinus</name>
    <dbReference type="NCBI Taxonomy" id="2529394"/>
    <lineage>
        <taxon>Bacteria</taxon>
        <taxon>Pseudomonadati</taxon>
        <taxon>Verrucomicrobiota</taxon>
        <taxon>Candidatus Pinguicoccus</taxon>
    </lineage>
</organism>
<name>A0A7T0FY00_9BACT</name>
<dbReference type="KEGG" id="psup:E5P55_00080"/>
<dbReference type="EMBL" id="CP039370">
    <property type="protein sequence ID" value="QPJ58400.1"/>
    <property type="molecule type" value="Genomic_DNA"/>
</dbReference>
<accession>A0A7T0FY00</accession>
<evidence type="ECO:0000313" key="2">
    <source>
        <dbReference type="Proteomes" id="UP000594451"/>
    </source>
</evidence>
<sequence>MVFEFTTYFKRHFINIRSKFIFSKQKVLNYSSINFIAVECLNRLNYVYFIDLWKFYLKLNNNIYTNINFF</sequence>
<evidence type="ECO:0000313" key="1">
    <source>
        <dbReference type="EMBL" id="QPJ58400.1"/>
    </source>
</evidence>
<dbReference type="Proteomes" id="UP000594451">
    <property type="component" value="Chromosome"/>
</dbReference>